<protein>
    <recommendedName>
        <fullName evidence="8">Enoyl-[acyl-carrier-protein] reductase [NADH]</fullName>
        <ecNumber evidence="8">1.3.1.9</ecNumber>
    </recommendedName>
</protein>
<dbReference type="EC" id="1.3.1.9" evidence="8"/>
<reference evidence="9 10" key="1">
    <citation type="submission" date="2024-04" db="EMBL/GenBank/DDBJ databases">
        <title>Novel species of the genus Ideonella isolated from streams.</title>
        <authorList>
            <person name="Lu H."/>
        </authorList>
    </citation>
    <scope>NUCLEOTIDE SEQUENCE [LARGE SCALE GENOMIC DNA]</scope>
    <source>
        <strain evidence="9 10">BYS139W</strain>
    </source>
</reference>
<dbReference type="Gene3D" id="3.40.50.720">
    <property type="entry name" value="NAD(P)-binding Rossmann-like Domain"/>
    <property type="match status" value="1"/>
</dbReference>
<keyword evidence="3 8" id="KW-0444">Lipid biosynthesis</keyword>
<dbReference type="PANTHER" id="PTHR43159">
    <property type="entry name" value="ENOYL-[ACYL-CARRIER-PROTEIN] REDUCTASE"/>
    <property type="match status" value="1"/>
</dbReference>
<keyword evidence="5 8" id="KW-0560">Oxidoreductase</keyword>
<proteinExistence type="inferred from homology"/>
<dbReference type="EMBL" id="JBBUTF010000014">
    <property type="protein sequence ID" value="MEK8027478.1"/>
    <property type="molecule type" value="Genomic_DNA"/>
</dbReference>
<comment type="catalytic activity">
    <reaction evidence="8">
        <text>a 2,3-saturated acyl-[ACP] + NAD(+) = a (2E)-enoyl-[ACP] + NADH + H(+)</text>
        <dbReference type="Rhea" id="RHEA:10240"/>
        <dbReference type="Rhea" id="RHEA-COMP:9925"/>
        <dbReference type="Rhea" id="RHEA-COMP:9926"/>
        <dbReference type="ChEBI" id="CHEBI:15378"/>
        <dbReference type="ChEBI" id="CHEBI:57540"/>
        <dbReference type="ChEBI" id="CHEBI:57945"/>
        <dbReference type="ChEBI" id="CHEBI:78784"/>
        <dbReference type="ChEBI" id="CHEBI:78785"/>
        <dbReference type="EC" id="1.3.1.9"/>
    </reaction>
</comment>
<evidence type="ECO:0000256" key="1">
    <source>
        <dbReference type="ARBA" id="ARBA00005194"/>
    </source>
</evidence>
<dbReference type="InterPro" id="IPR036291">
    <property type="entry name" value="NAD(P)-bd_dom_sf"/>
</dbReference>
<keyword evidence="6" id="KW-0443">Lipid metabolism</keyword>
<evidence type="ECO:0000256" key="3">
    <source>
        <dbReference type="ARBA" id="ARBA00022516"/>
    </source>
</evidence>
<dbReference type="InterPro" id="IPR002347">
    <property type="entry name" value="SDR_fam"/>
</dbReference>
<evidence type="ECO:0000256" key="7">
    <source>
        <dbReference type="ARBA" id="ARBA00023160"/>
    </source>
</evidence>
<dbReference type="Pfam" id="PF13561">
    <property type="entry name" value="adh_short_C2"/>
    <property type="match status" value="1"/>
</dbReference>
<evidence type="ECO:0000256" key="6">
    <source>
        <dbReference type="ARBA" id="ARBA00023098"/>
    </source>
</evidence>
<keyword evidence="8" id="KW-0520">NAD</keyword>
<gene>
    <name evidence="9" type="ORF">AACH11_16060</name>
</gene>
<evidence type="ECO:0000313" key="9">
    <source>
        <dbReference type="EMBL" id="MEK8027478.1"/>
    </source>
</evidence>
<evidence type="ECO:0000256" key="5">
    <source>
        <dbReference type="ARBA" id="ARBA00023002"/>
    </source>
</evidence>
<evidence type="ECO:0000313" key="10">
    <source>
        <dbReference type="Proteomes" id="UP001368500"/>
    </source>
</evidence>
<name>A0ABU9BFX0_9BURK</name>
<comment type="similarity">
    <text evidence="2 8">Belongs to the short-chain dehydrogenases/reductases (SDR) family. FabI subfamily.</text>
</comment>
<sequence length="259" mass="27236">MPRWLPPLRGHHGLILGVANAHSIAWGIAQRCAIQGARLVLTCLNAKARAQVQPLADAIGAPLLECDVREPGALAATVARAAELLEGRLDFAVHSIAWAPLQELHGRVIDTSAEGYAQAMQVSCHSFAELARCCEPHWPADGATLLTVSYQGAVEAVPHYGLMGPVKAALESMVRYMALELGPRQVRVHALSPGPMPTRAASGLTDFDGLMADARRRAPLRRLVTLAEVGDAAAFLLGPGAAGMSGQTLYVDGGLHAVG</sequence>
<comment type="pathway">
    <text evidence="1">Lipid metabolism; fatty acid biosynthesis.</text>
</comment>
<keyword evidence="10" id="KW-1185">Reference proteome</keyword>
<keyword evidence="7 8" id="KW-0275">Fatty acid biosynthesis</keyword>
<dbReference type="PRINTS" id="PR00081">
    <property type="entry name" value="GDHRDH"/>
</dbReference>
<accession>A0ABU9BFX0</accession>
<dbReference type="SUPFAM" id="SSF51735">
    <property type="entry name" value="NAD(P)-binding Rossmann-fold domains"/>
    <property type="match status" value="1"/>
</dbReference>
<evidence type="ECO:0000256" key="8">
    <source>
        <dbReference type="PIRNR" id="PIRNR000094"/>
    </source>
</evidence>
<organism evidence="9 10">
    <name type="scientific">Pseudaquabacterium rugosum</name>
    <dbReference type="NCBI Taxonomy" id="2984194"/>
    <lineage>
        <taxon>Bacteria</taxon>
        <taxon>Pseudomonadati</taxon>
        <taxon>Pseudomonadota</taxon>
        <taxon>Betaproteobacteria</taxon>
        <taxon>Burkholderiales</taxon>
        <taxon>Sphaerotilaceae</taxon>
        <taxon>Pseudaquabacterium</taxon>
    </lineage>
</organism>
<dbReference type="PANTHER" id="PTHR43159:SF2">
    <property type="entry name" value="ENOYL-[ACYL-CARRIER-PROTEIN] REDUCTASE [NADH], CHLOROPLASTIC"/>
    <property type="match status" value="1"/>
</dbReference>
<comment type="caution">
    <text evidence="9">The sequence shown here is derived from an EMBL/GenBank/DDBJ whole genome shotgun (WGS) entry which is preliminary data.</text>
</comment>
<keyword evidence="4" id="KW-0276">Fatty acid metabolism</keyword>
<dbReference type="InterPro" id="IPR014358">
    <property type="entry name" value="Enoyl-ACP_Rdtase_NADH"/>
</dbReference>
<evidence type="ECO:0000256" key="4">
    <source>
        <dbReference type="ARBA" id="ARBA00022832"/>
    </source>
</evidence>
<dbReference type="RefSeq" id="WP_341375292.1">
    <property type="nucleotide sequence ID" value="NZ_JBBUTF010000014.1"/>
</dbReference>
<evidence type="ECO:0000256" key="2">
    <source>
        <dbReference type="ARBA" id="ARBA00009233"/>
    </source>
</evidence>
<dbReference type="PIRSF" id="PIRSF000094">
    <property type="entry name" value="Enoyl-ACP_rdct"/>
    <property type="match status" value="1"/>
</dbReference>
<dbReference type="Proteomes" id="UP001368500">
    <property type="component" value="Unassembled WGS sequence"/>
</dbReference>